<comment type="function">
    <text evidence="4">This protein is located at the 30S-50S ribosomal subunit interface and may play a role in the structure and function of the aminoacyl-tRNA binding site.</text>
</comment>
<evidence type="ECO:0000256" key="1">
    <source>
        <dbReference type="ARBA" id="ARBA00005781"/>
    </source>
</evidence>
<dbReference type="AlphaFoldDB" id="A0A0G0K1Y4"/>
<dbReference type="SUPFAM" id="SSF50104">
    <property type="entry name" value="Translation proteins SH3-like domain"/>
    <property type="match status" value="1"/>
</dbReference>
<sequence>MNIDLISQFGKKNIPDIRPGDTVRVFYKITEGSKTRIQAFEGICICVKHGRGLDGSFTLRKISGGVGVEKNFPFHSPLISKFEKIKSRKVRQSKLYFIRDLVGKKAKKAKEAKDYKIWEEAFGEDELKKIEEEKAKAAEEKAEVKEKEKEELDKKFEAASAAHEEAESKENPKS</sequence>
<evidence type="ECO:0000256" key="4">
    <source>
        <dbReference type="RuleBase" id="RU000559"/>
    </source>
</evidence>
<dbReference type="Gene3D" id="2.30.30.790">
    <property type="match status" value="1"/>
</dbReference>
<name>A0A0G0K1Y4_9BACT</name>
<dbReference type="PANTHER" id="PTHR15680:SF9">
    <property type="entry name" value="LARGE RIBOSOMAL SUBUNIT PROTEIN BL19M"/>
    <property type="match status" value="1"/>
</dbReference>
<organism evidence="6 7">
    <name type="scientific">Berkelbacteria bacterium GW2011_GWB1_38_5</name>
    <dbReference type="NCBI Taxonomy" id="1618336"/>
    <lineage>
        <taxon>Bacteria</taxon>
        <taxon>Candidatus Berkelbacteria</taxon>
    </lineage>
</organism>
<dbReference type="InterPro" id="IPR001857">
    <property type="entry name" value="Ribosomal_bL19"/>
</dbReference>
<dbReference type="GO" id="GO:0022625">
    <property type="term" value="C:cytosolic large ribosomal subunit"/>
    <property type="evidence" value="ECO:0007669"/>
    <property type="project" value="TreeGrafter"/>
</dbReference>
<evidence type="ECO:0000256" key="2">
    <source>
        <dbReference type="ARBA" id="ARBA00022980"/>
    </source>
</evidence>
<feature type="region of interest" description="Disordered" evidence="5">
    <location>
        <begin position="138"/>
        <end position="174"/>
    </location>
</feature>
<dbReference type="InterPro" id="IPR008991">
    <property type="entry name" value="Translation_prot_SH3-like_sf"/>
</dbReference>
<dbReference type="GO" id="GO:0003735">
    <property type="term" value="F:structural constituent of ribosome"/>
    <property type="evidence" value="ECO:0007669"/>
    <property type="project" value="InterPro"/>
</dbReference>
<keyword evidence="2 6" id="KW-0689">Ribosomal protein</keyword>
<dbReference type="PRINTS" id="PR00061">
    <property type="entry name" value="RIBOSOMALL19"/>
</dbReference>
<evidence type="ECO:0000313" key="6">
    <source>
        <dbReference type="EMBL" id="KKQ72782.1"/>
    </source>
</evidence>
<dbReference type="GO" id="GO:0006412">
    <property type="term" value="P:translation"/>
    <property type="evidence" value="ECO:0007669"/>
    <property type="project" value="InterPro"/>
</dbReference>
<proteinExistence type="inferred from homology"/>
<protein>
    <recommendedName>
        <fullName evidence="4">50S ribosomal protein L19</fullName>
    </recommendedName>
</protein>
<dbReference type="PATRIC" id="fig|1618336.3.peg.560"/>
<comment type="caution">
    <text evidence="6">The sequence shown here is derived from an EMBL/GenBank/DDBJ whole genome shotgun (WGS) entry which is preliminary data.</text>
</comment>
<gene>
    <name evidence="6" type="ORF">US94_C0040G0001</name>
</gene>
<dbReference type="PANTHER" id="PTHR15680">
    <property type="entry name" value="RIBOSOMAL PROTEIN L19"/>
    <property type="match status" value="1"/>
</dbReference>
<dbReference type="EMBL" id="LBUX01000040">
    <property type="protein sequence ID" value="KKQ72782.1"/>
    <property type="molecule type" value="Genomic_DNA"/>
</dbReference>
<dbReference type="Proteomes" id="UP000034498">
    <property type="component" value="Unassembled WGS sequence"/>
</dbReference>
<evidence type="ECO:0000256" key="3">
    <source>
        <dbReference type="ARBA" id="ARBA00023274"/>
    </source>
</evidence>
<comment type="similarity">
    <text evidence="1 4">Belongs to the bacterial ribosomal protein bL19 family.</text>
</comment>
<dbReference type="NCBIfam" id="TIGR01024">
    <property type="entry name" value="rplS_bact"/>
    <property type="match status" value="1"/>
</dbReference>
<evidence type="ECO:0000256" key="5">
    <source>
        <dbReference type="SAM" id="MobiDB-lite"/>
    </source>
</evidence>
<reference evidence="6 7" key="1">
    <citation type="journal article" date="2015" name="Nature">
        <title>rRNA introns, odd ribosomes, and small enigmatic genomes across a large radiation of phyla.</title>
        <authorList>
            <person name="Brown C.T."/>
            <person name="Hug L.A."/>
            <person name="Thomas B.C."/>
            <person name="Sharon I."/>
            <person name="Castelle C.J."/>
            <person name="Singh A."/>
            <person name="Wilkins M.J."/>
            <person name="Williams K.H."/>
            <person name="Banfield J.F."/>
        </authorList>
    </citation>
    <scope>NUCLEOTIDE SEQUENCE [LARGE SCALE GENOMIC DNA]</scope>
</reference>
<dbReference type="STRING" id="1618336.US94_C0040G0001"/>
<accession>A0A0G0K1Y4</accession>
<evidence type="ECO:0000313" key="7">
    <source>
        <dbReference type="Proteomes" id="UP000034498"/>
    </source>
</evidence>
<keyword evidence="3 4" id="KW-0687">Ribonucleoprotein</keyword>
<dbReference type="Pfam" id="PF01245">
    <property type="entry name" value="Ribosomal_L19"/>
    <property type="match status" value="1"/>
</dbReference>
<dbReference type="InterPro" id="IPR038657">
    <property type="entry name" value="Ribosomal_bL19_sf"/>
</dbReference>